<feature type="chain" id="PRO_5004738001" description="Metal-binding protein" evidence="1">
    <location>
        <begin position="27"/>
        <end position="151"/>
    </location>
</feature>
<evidence type="ECO:0000256" key="1">
    <source>
        <dbReference type="SAM" id="SignalP"/>
    </source>
</evidence>
<proteinExistence type="predicted"/>
<evidence type="ECO:0000313" key="2">
    <source>
        <dbReference type="EMBL" id="GAD88850.1"/>
    </source>
</evidence>
<evidence type="ECO:0000313" key="3">
    <source>
        <dbReference type="Proteomes" id="UP000017800"/>
    </source>
</evidence>
<keyword evidence="1" id="KW-0732">Signal</keyword>
<dbReference type="InterPro" id="IPR007332">
    <property type="entry name" value="DUF411"/>
</dbReference>
<organism evidence="2 3">
    <name type="scientific">Vibrio halioticoli NBRC 102217</name>
    <dbReference type="NCBI Taxonomy" id="1219072"/>
    <lineage>
        <taxon>Bacteria</taxon>
        <taxon>Pseudomonadati</taxon>
        <taxon>Pseudomonadota</taxon>
        <taxon>Gammaproteobacteria</taxon>
        <taxon>Vibrionales</taxon>
        <taxon>Vibrionaceae</taxon>
        <taxon>Vibrio</taxon>
    </lineage>
</organism>
<dbReference type="eggNOG" id="COG3019">
    <property type="taxonomic scope" value="Bacteria"/>
</dbReference>
<dbReference type="Proteomes" id="UP000017800">
    <property type="component" value="Unassembled WGS sequence"/>
</dbReference>
<name>V5HHH0_9VIBR</name>
<dbReference type="InterPro" id="IPR036249">
    <property type="entry name" value="Thioredoxin-like_sf"/>
</dbReference>
<feature type="signal peptide" evidence="1">
    <location>
        <begin position="1"/>
        <end position="26"/>
    </location>
</feature>
<gene>
    <name evidence="2" type="ORF">VHA01S_010_00760</name>
</gene>
<sequence>MNTFLKTMRTTSVLSASLLFTGLSYASTQFQMYKSPNCGCCTEWAEIMQSKGYQVEVHEQNQWHEIKQQHSLPSKLQSCHSAIIDGYLIEGHVPEKEITKLLKERPAGVKGLSAPGMPMHSPGMAKEGEAYKDFQVIAFLEDGSTRVYAQY</sequence>
<dbReference type="EMBL" id="BAUJ01000010">
    <property type="protein sequence ID" value="GAD88850.1"/>
    <property type="molecule type" value="Genomic_DNA"/>
</dbReference>
<dbReference type="SUPFAM" id="SSF52833">
    <property type="entry name" value="Thioredoxin-like"/>
    <property type="match status" value="1"/>
</dbReference>
<evidence type="ECO:0008006" key="4">
    <source>
        <dbReference type="Google" id="ProtNLM"/>
    </source>
</evidence>
<keyword evidence="3" id="KW-1185">Reference proteome</keyword>
<dbReference type="Pfam" id="PF04214">
    <property type="entry name" value="DUF411"/>
    <property type="match status" value="1"/>
</dbReference>
<accession>V5HHH0</accession>
<reference evidence="2 3" key="1">
    <citation type="submission" date="2013-11" db="EMBL/GenBank/DDBJ databases">
        <title>Whole genome shotgun sequence of Vibrio halioticoli NBRC 102217.</title>
        <authorList>
            <person name="Isaki S."/>
            <person name="Kimura A."/>
            <person name="Ohji S."/>
            <person name="Hosoyama A."/>
            <person name="Fujita N."/>
            <person name="Hashimoto M."/>
            <person name="Hosoyama Y."/>
            <person name="Yamazoe A."/>
        </authorList>
    </citation>
    <scope>NUCLEOTIDE SEQUENCE [LARGE SCALE GENOMIC DNA]</scope>
    <source>
        <strain evidence="2 3">NBRC 102217</strain>
    </source>
</reference>
<comment type="caution">
    <text evidence="2">The sequence shown here is derived from an EMBL/GenBank/DDBJ whole genome shotgun (WGS) entry which is preliminary data.</text>
</comment>
<protein>
    <recommendedName>
        <fullName evidence="4">Metal-binding protein</fullName>
    </recommendedName>
</protein>
<dbReference type="AlphaFoldDB" id="V5HHH0"/>
<dbReference type="RefSeq" id="WP_023403230.1">
    <property type="nucleotide sequence ID" value="NZ_BAUJ01000010.1"/>
</dbReference>